<dbReference type="Proteomes" id="UP000239735">
    <property type="component" value="Unassembled WGS sequence"/>
</dbReference>
<dbReference type="PANTHER" id="PTHR12526">
    <property type="entry name" value="GLYCOSYLTRANSFERASE"/>
    <property type="match status" value="1"/>
</dbReference>
<dbReference type="GO" id="GO:0016740">
    <property type="term" value="F:transferase activity"/>
    <property type="evidence" value="ECO:0007669"/>
    <property type="project" value="UniProtKB-KW"/>
</dbReference>
<gene>
    <name evidence="1" type="ORF">SBA5_440022</name>
</gene>
<sequence>MRIALVTAFPPSRHHLSEYGYHLADQLRHSGVDFTVLGDRYEGPQLPELSGFRVRRCWKVGRLNNVRQILAALHEIRPDIVWFNLVYSTFGATALPAFAGLCTPALVRAAKFRVHITLHHLMENCDLRHADIAFPRVYQFAGSIATRLLLRADSVSVLLERYRQVLMKRYGATHIGVRPHGTLGEPHPPDRRMRPPNEFRMLALGKWGRYKRLETLLEALPAVLAAVPNASLLIAGCDHPNRSGYLARLAQKWGANTHVKFLGYLDEDHFEDVFCSSHVAVLPYLSSGGPSGVAHIAVRFGLPIVAAHIDDLVQLAEEEGIALDTYDPHSSADLADRLIALARDPDRQAEMAQKNYQTALNSTMPRIVASYLDEFAALLGQSPPSEVAAKGEVSAA</sequence>
<reference evidence="2" key="1">
    <citation type="submission" date="2018-02" db="EMBL/GenBank/DDBJ databases">
        <authorList>
            <person name="Hausmann B."/>
        </authorList>
    </citation>
    <scope>NUCLEOTIDE SEQUENCE [LARGE SCALE GENOMIC DNA]</scope>
    <source>
        <strain evidence="2">Peat soil MAG SbA5</strain>
    </source>
</reference>
<proteinExistence type="predicted"/>
<protein>
    <submittedName>
        <fullName evidence="1">Glycosyl transferase, group 1</fullName>
    </submittedName>
</protein>
<dbReference type="OrthoDB" id="9771846at2"/>
<keyword evidence="1" id="KW-0808">Transferase</keyword>
<evidence type="ECO:0000313" key="2">
    <source>
        <dbReference type="Proteomes" id="UP000239735"/>
    </source>
</evidence>
<dbReference type="AlphaFoldDB" id="A0A2N9LM64"/>
<evidence type="ECO:0000313" key="1">
    <source>
        <dbReference type="EMBL" id="SPE24224.1"/>
    </source>
</evidence>
<accession>A0A2N9LM64</accession>
<dbReference type="EMBL" id="OKRB01000102">
    <property type="protein sequence ID" value="SPE24224.1"/>
    <property type="molecule type" value="Genomic_DNA"/>
</dbReference>
<dbReference type="SUPFAM" id="SSF53756">
    <property type="entry name" value="UDP-Glycosyltransferase/glycogen phosphorylase"/>
    <property type="match status" value="1"/>
</dbReference>
<organism evidence="1 2">
    <name type="scientific">Candidatus Sulfuritelmatomonas gaucii</name>
    <dbReference type="NCBI Taxonomy" id="2043161"/>
    <lineage>
        <taxon>Bacteria</taxon>
        <taxon>Pseudomonadati</taxon>
        <taxon>Acidobacteriota</taxon>
        <taxon>Terriglobia</taxon>
        <taxon>Terriglobales</taxon>
        <taxon>Acidobacteriaceae</taxon>
        <taxon>Candidatus Sulfuritelmatomonas</taxon>
    </lineage>
</organism>
<dbReference type="Pfam" id="PF13692">
    <property type="entry name" value="Glyco_trans_1_4"/>
    <property type="match status" value="1"/>
</dbReference>
<name>A0A2N9LM64_9BACT</name>
<dbReference type="Gene3D" id="3.40.50.2000">
    <property type="entry name" value="Glycogen Phosphorylase B"/>
    <property type="match status" value="2"/>
</dbReference>